<accession>A0ABN3I348</accession>
<evidence type="ECO:0000313" key="2">
    <source>
        <dbReference type="EMBL" id="GAA2393671.1"/>
    </source>
</evidence>
<name>A0ABN3I348_9ACTN</name>
<feature type="region of interest" description="Disordered" evidence="1">
    <location>
        <begin position="68"/>
        <end position="220"/>
    </location>
</feature>
<evidence type="ECO:0000256" key="1">
    <source>
        <dbReference type="SAM" id="MobiDB-lite"/>
    </source>
</evidence>
<reference evidence="2 3" key="1">
    <citation type="journal article" date="2019" name="Int. J. Syst. Evol. Microbiol.">
        <title>The Global Catalogue of Microorganisms (GCM) 10K type strain sequencing project: providing services to taxonomists for standard genome sequencing and annotation.</title>
        <authorList>
            <consortium name="The Broad Institute Genomics Platform"/>
            <consortium name="The Broad Institute Genome Sequencing Center for Infectious Disease"/>
            <person name="Wu L."/>
            <person name="Ma J."/>
        </authorList>
    </citation>
    <scope>NUCLEOTIDE SEQUENCE [LARGE SCALE GENOMIC DNA]</scope>
    <source>
        <strain evidence="2 3">JCM 6921</strain>
    </source>
</reference>
<feature type="compositionally biased region" description="Gly residues" evidence="1">
    <location>
        <begin position="118"/>
        <end position="131"/>
    </location>
</feature>
<protein>
    <submittedName>
        <fullName evidence="2">Uncharacterized protein</fullName>
    </submittedName>
</protein>
<sequence>MTNRSALALAFTTGYALGRVTKFKLPLGMGALALGRRLGVDPGRLGERIGGTVPALSGVSGRLRDTAGKAGGAAAGGLRKGARGVRERLGAVSPGSGEETGGGAGTGESASGEADSGKAGGDGAAAGGTAGGSTARRSPARRTAARTAKKTAGTSKSTAKSTKSTAGKARKTAGTAGKTAPAGKAAASKRTASSRKPSSGKTSSGKASGTAGRAEGSRRA</sequence>
<evidence type="ECO:0000313" key="3">
    <source>
        <dbReference type="Proteomes" id="UP001500058"/>
    </source>
</evidence>
<proteinExistence type="predicted"/>
<comment type="caution">
    <text evidence="2">The sequence shown here is derived from an EMBL/GenBank/DDBJ whole genome shotgun (WGS) entry which is preliminary data.</text>
</comment>
<feature type="compositionally biased region" description="Gly residues" evidence="1">
    <location>
        <begin position="69"/>
        <end position="79"/>
    </location>
</feature>
<feature type="compositionally biased region" description="Low complexity" evidence="1">
    <location>
        <begin position="150"/>
        <end position="214"/>
    </location>
</feature>
<dbReference type="RefSeq" id="WP_344630389.1">
    <property type="nucleotide sequence ID" value="NZ_BAAATJ010000006.1"/>
</dbReference>
<dbReference type="Proteomes" id="UP001500058">
    <property type="component" value="Unassembled WGS sequence"/>
</dbReference>
<dbReference type="EMBL" id="BAAATJ010000006">
    <property type="protein sequence ID" value="GAA2393671.1"/>
    <property type="molecule type" value="Genomic_DNA"/>
</dbReference>
<gene>
    <name evidence="2" type="ORF">GCM10010420_18260</name>
</gene>
<organism evidence="2 3">
    <name type="scientific">Streptomyces glaucosporus</name>
    <dbReference type="NCBI Taxonomy" id="284044"/>
    <lineage>
        <taxon>Bacteria</taxon>
        <taxon>Bacillati</taxon>
        <taxon>Actinomycetota</taxon>
        <taxon>Actinomycetes</taxon>
        <taxon>Kitasatosporales</taxon>
        <taxon>Streptomycetaceae</taxon>
        <taxon>Streptomyces</taxon>
    </lineage>
</organism>
<feature type="compositionally biased region" description="Basic residues" evidence="1">
    <location>
        <begin position="138"/>
        <end position="149"/>
    </location>
</feature>
<keyword evidence="3" id="KW-1185">Reference proteome</keyword>